<protein>
    <submittedName>
        <fullName evidence="1">von Willebrand factor D and EGF domain-containing protein-like</fullName>
    </submittedName>
</protein>
<name>A0A2I0MQX2_COLLI</name>
<comment type="caution">
    <text evidence="1">The sequence shown here is derived from an EMBL/GenBank/DDBJ whole genome shotgun (WGS) entry which is preliminary data.</text>
</comment>
<accession>A0A2I0MQX2</accession>
<dbReference type="Proteomes" id="UP000053872">
    <property type="component" value="Unassembled WGS sequence"/>
</dbReference>
<evidence type="ECO:0000313" key="2">
    <source>
        <dbReference type="Proteomes" id="UP000053872"/>
    </source>
</evidence>
<dbReference type="AlphaFoldDB" id="A0A2I0MQX2"/>
<dbReference type="EMBL" id="AKCR02000004">
    <property type="protein sequence ID" value="PKK32081.1"/>
    <property type="molecule type" value="Genomic_DNA"/>
</dbReference>
<sequence>MVGSALDLENADVHLAMGVDTVIKSAVKVAVRMVGNASLSMEL</sequence>
<organism evidence="1 2">
    <name type="scientific">Columba livia</name>
    <name type="common">Rock dove</name>
    <dbReference type="NCBI Taxonomy" id="8932"/>
    <lineage>
        <taxon>Eukaryota</taxon>
        <taxon>Metazoa</taxon>
        <taxon>Chordata</taxon>
        <taxon>Craniata</taxon>
        <taxon>Vertebrata</taxon>
        <taxon>Euteleostomi</taxon>
        <taxon>Archelosauria</taxon>
        <taxon>Archosauria</taxon>
        <taxon>Dinosauria</taxon>
        <taxon>Saurischia</taxon>
        <taxon>Theropoda</taxon>
        <taxon>Coelurosauria</taxon>
        <taxon>Aves</taxon>
        <taxon>Neognathae</taxon>
        <taxon>Neoaves</taxon>
        <taxon>Columbimorphae</taxon>
        <taxon>Columbiformes</taxon>
        <taxon>Columbidae</taxon>
        <taxon>Columba</taxon>
    </lineage>
</organism>
<gene>
    <name evidence="1" type="ORF">A306_00002613</name>
</gene>
<dbReference type="InParanoid" id="A0A2I0MQX2"/>
<keyword evidence="2" id="KW-1185">Reference proteome</keyword>
<proteinExistence type="predicted"/>
<reference evidence="1 2" key="1">
    <citation type="journal article" date="2013" name="Science">
        <title>Genomic diversity and evolution of the head crest in the rock pigeon.</title>
        <authorList>
            <person name="Shapiro M.D."/>
            <person name="Kronenberg Z."/>
            <person name="Li C."/>
            <person name="Domyan E.T."/>
            <person name="Pan H."/>
            <person name="Campbell M."/>
            <person name="Tan H."/>
            <person name="Huff C.D."/>
            <person name="Hu H."/>
            <person name="Vickrey A.I."/>
            <person name="Nielsen S.C."/>
            <person name="Stringham S.A."/>
            <person name="Hu H."/>
            <person name="Willerslev E."/>
            <person name="Gilbert M.T."/>
            <person name="Yandell M."/>
            <person name="Zhang G."/>
            <person name="Wang J."/>
        </authorList>
    </citation>
    <scope>NUCLEOTIDE SEQUENCE [LARGE SCALE GENOMIC DNA]</scope>
    <source>
        <tissue evidence="1">Blood</tissue>
    </source>
</reference>
<evidence type="ECO:0000313" key="1">
    <source>
        <dbReference type="EMBL" id="PKK32081.1"/>
    </source>
</evidence>